<dbReference type="AlphaFoldDB" id="A0A565BU86"/>
<comment type="caution">
    <text evidence="3">The sequence shown here is derived from an EMBL/GenBank/DDBJ whole genome shotgun (WGS) entry which is preliminary data.</text>
</comment>
<accession>A0A565BU86</accession>
<proteinExistence type="predicted"/>
<sequence>MEGNLSTTAVVGTIGYMAPELITTGTSTKAVVYAFSAFILEITCGRRPVVPELPVDKQYLVKWVRECWKQGSLLETKDPRMGGEFLSEEVELVLKFGLLCINAAPELGLAWDK</sequence>
<dbReference type="Gene3D" id="1.10.510.10">
    <property type="entry name" value="Transferase(Phosphotransferase) domain 1"/>
    <property type="match status" value="1"/>
</dbReference>
<gene>
    <name evidence="3" type="ORF">ANE_LOCUS15393</name>
</gene>
<evidence type="ECO:0008006" key="5">
    <source>
        <dbReference type="Google" id="ProtNLM"/>
    </source>
</evidence>
<dbReference type="InterPro" id="IPR050528">
    <property type="entry name" value="L-type_Lectin-RKs"/>
</dbReference>
<name>A0A565BU86_9BRAS</name>
<dbReference type="GO" id="GO:0005524">
    <property type="term" value="F:ATP binding"/>
    <property type="evidence" value="ECO:0007669"/>
    <property type="project" value="UniProtKB-KW"/>
</dbReference>
<reference evidence="3" key="1">
    <citation type="submission" date="2019-07" db="EMBL/GenBank/DDBJ databases">
        <authorList>
            <person name="Dittberner H."/>
        </authorList>
    </citation>
    <scope>NUCLEOTIDE SEQUENCE [LARGE SCALE GENOMIC DNA]</scope>
</reference>
<organism evidence="3 4">
    <name type="scientific">Arabis nemorensis</name>
    <dbReference type="NCBI Taxonomy" id="586526"/>
    <lineage>
        <taxon>Eukaryota</taxon>
        <taxon>Viridiplantae</taxon>
        <taxon>Streptophyta</taxon>
        <taxon>Embryophyta</taxon>
        <taxon>Tracheophyta</taxon>
        <taxon>Spermatophyta</taxon>
        <taxon>Magnoliopsida</taxon>
        <taxon>eudicotyledons</taxon>
        <taxon>Gunneridae</taxon>
        <taxon>Pentapetalae</taxon>
        <taxon>rosids</taxon>
        <taxon>malvids</taxon>
        <taxon>Brassicales</taxon>
        <taxon>Brassicaceae</taxon>
        <taxon>Arabideae</taxon>
        <taxon>Arabis</taxon>
    </lineage>
</organism>
<dbReference type="EMBL" id="CABITT030000005">
    <property type="protein sequence ID" value="VVB04949.1"/>
    <property type="molecule type" value="Genomic_DNA"/>
</dbReference>
<evidence type="ECO:0000313" key="4">
    <source>
        <dbReference type="Proteomes" id="UP000489600"/>
    </source>
</evidence>
<dbReference type="OrthoDB" id="543442at2759"/>
<protein>
    <recommendedName>
        <fullName evidence="5">Protein kinase domain-containing protein</fullName>
    </recommendedName>
</protein>
<evidence type="ECO:0000313" key="3">
    <source>
        <dbReference type="EMBL" id="VVB04949.1"/>
    </source>
</evidence>
<keyword evidence="1" id="KW-0547">Nucleotide-binding</keyword>
<dbReference type="PANTHER" id="PTHR27007">
    <property type="match status" value="1"/>
</dbReference>
<dbReference type="Proteomes" id="UP000489600">
    <property type="component" value="Unassembled WGS sequence"/>
</dbReference>
<dbReference type="InterPro" id="IPR011009">
    <property type="entry name" value="Kinase-like_dom_sf"/>
</dbReference>
<dbReference type="SUPFAM" id="SSF56112">
    <property type="entry name" value="Protein kinase-like (PK-like)"/>
    <property type="match status" value="1"/>
</dbReference>
<evidence type="ECO:0000256" key="2">
    <source>
        <dbReference type="ARBA" id="ARBA00022840"/>
    </source>
</evidence>
<keyword evidence="4" id="KW-1185">Reference proteome</keyword>
<keyword evidence="2" id="KW-0067">ATP-binding</keyword>
<evidence type="ECO:0000256" key="1">
    <source>
        <dbReference type="ARBA" id="ARBA00022741"/>
    </source>
</evidence>